<protein>
    <submittedName>
        <fullName evidence="1">Uncharacterized protein</fullName>
    </submittedName>
</protein>
<evidence type="ECO:0000313" key="2">
    <source>
        <dbReference type="Proteomes" id="UP000265520"/>
    </source>
</evidence>
<feature type="non-terminal residue" evidence="1">
    <location>
        <position position="69"/>
    </location>
</feature>
<proteinExistence type="predicted"/>
<dbReference type="Proteomes" id="UP000265520">
    <property type="component" value="Unassembled WGS sequence"/>
</dbReference>
<sequence length="69" mass="7954">MFAITMWCIWKRRNEKLWNGVEMRPAVSIMLARDSLHQWQLVRQKLQHTAAVTGSNSRAGTLHSSSSMI</sequence>
<dbReference type="AlphaFoldDB" id="A0A392T5Y1"/>
<comment type="caution">
    <text evidence="1">The sequence shown here is derived from an EMBL/GenBank/DDBJ whole genome shotgun (WGS) entry which is preliminary data.</text>
</comment>
<dbReference type="EMBL" id="LXQA010502174">
    <property type="protein sequence ID" value="MCI55817.1"/>
    <property type="molecule type" value="Genomic_DNA"/>
</dbReference>
<organism evidence="1 2">
    <name type="scientific">Trifolium medium</name>
    <dbReference type="NCBI Taxonomy" id="97028"/>
    <lineage>
        <taxon>Eukaryota</taxon>
        <taxon>Viridiplantae</taxon>
        <taxon>Streptophyta</taxon>
        <taxon>Embryophyta</taxon>
        <taxon>Tracheophyta</taxon>
        <taxon>Spermatophyta</taxon>
        <taxon>Magnoliopsida</taxon>
        <taxon>eudicotyledons</taxon>
        <taxon>Gunneridae</taxon>
        <taxon>Pentapetalae</taxon>
        <taxon>rosids</taxon>
        <taxon>fabids</taxon>
        <taxon>Fabales</taxon>
        <taxon>Fabaceae</taxon>
        <taxon>Papilionoideae</taxon>
        <taxon>50 kb inversion clade</taxon>
        <taxon>NPAAA clade</taxon>
        <taxon>Hologalegina</taxon>
        <taxon>IRL clade</taxon>
        <taxon>Trifolieae</taxon>
        <taxon>Trifolium</taxon>
    </lineage>
</organism>
<accession>A0A392T5Y1</accession>
<reference evidence="1 2" key="1">
    <citation type="journal article" date="2018" name="Front. Plant Sci.">
        <title>Red Clover (Trifolium pratense) and Zigzag Clover (T. medium) - A Picture of Genomic Similarities and Differences.</title>
        <authorList>
            <person name="Dluhosova J."/>
            <person name="Istvanek J."/>
            <person name="Nedelnik J."/>
            <person name="Repkova J."/>
        </authorList>
    </citation>
    <scope>NUCLEOTIDE SEQUENCE [LARGE SCALE GENOMIC DNA]</scope>
    <source>
        <strain evidence="2">cv. 10/8</strain>
        <tissue evidence="1">Leaf</tissue>
    </source>
</reference>
<evidence type="ECO:0000313" key="1">
    <source>
        <dbReference type="EMBL" id="MCI55817.1"/>
    </source>
</evidence>
<name>A0A392T5Y1_9FABA</name>
<keyword evidence="2" id="KW-1185">Reference proteome</keyword>